<dbReference type="EMBL" id="AFOY02000004">
    <property type="protein sequence ID" value="EXF96305.1"/>
    <property type="molecule type" value="Genomic_DNA"/>
</dbReference>
<dbReference type="Pfam" id="PF01266">
    <property type="entry name" value="DAO"/>
    <property type="match status" value="1"/>
</dbReference>
<dbReference type="PATRIC" id="fig|1042209.11.peg.791"/>
<protein>
    <recommendedName>
        <fullName evidence="2">FAD dependent oxidoreductase domain-containing protein</fullName>
    </recommendedName>
</protein>
<reference evidence="3 4" key="1">
    <citation type="journal article" date="2011" name="J. Bacteriol.">
        <title>Draft genome sequence of the polycyclic aromatic hydrocarbon-degrading, genetically engineered bioluminescent bioreporter Pseudomonas fluorescens HK44.</title>
        <authorList>
            <person name="Chauhan A."/>
            <person name="Layton A.C."/>
            <person name="Williams D.E."/>
            <person name="Smartt A.E."/>
            <person name="Ripp S."/>
            <person name="Karpinets T.V."/>
            <person name="Brown S.D."/>
            <person name="Sayler G.S."/>
        </authorList>
    </citation>
    <scope>NUCLEOTIDE SEQUENCE [LARGE SCALE GENOMIC DNA]</scope>
    <source>
        <strain evidence="3 4">HK44</strain>
    </source>
</reference>
<dbReference type="AlphaFoldDB" id="A0A010SU90"/>
<dbReference type="Gene3D" id="3.50.50.60">
    <property type="entry name" value="FAD/NAD(P)-binding domain"/>
    <property type="match status" value="1"/>
</dbReference>
<gene>
    <name evidence="3" type="ORF">HK44_021320</name>
</gene>
<comment type="caution">
    <text evidence="3">The sequence shown here is derived from an EMBL/GenBank/DDBJ whole genome shotgun (WGS) entry which is preliminary data.</text>
</comment>
<accession>A0A010SU90</accession>
<proteinExistence type="predicted"/>
<dbReference type="InterPro" id="IPR006076">
    <property type="entry name" value="FAD-dep_OxRdtase"/>
</dbReference>
<dbReference type="InterPro" id="IPR036188">
    <property type="entry name" value="FAD/NAD-bd_sf"/>
</dbReference>
<organism evidence="3 4">
    <name type="scientific">Pseudomonas fluorescens HK44</name>
    <dbReference type="NCBI Taxonomy" id="1042209"/>
    <lineage>
        <taxon>Bacteria</taxon>
        <taxon>Pseudomonadati</taxon>
        <taxon>Pseudomonadota</taxon>
        <taxon>Gammaproteobacteria</taxon>
        <taxon>Pseudomonadales</taxon>
        <taxon>Pseudomonadaceae</taxon>
        <taxon>Pseudomonas</taxon>
    </lineage>
</organism>
<dbReference type="HOGENOM" id="CLU_1957658_0_0_6"/>
<sequence>MIGGKLVGSVEFAARHGEVEINRLSTSARTVTDLFPHLRHLGVNRAWAGIEAFVADDLPVIGGSGKASNLSYSFGFCSAGFQMGLGVGKRLAQEILGETSPISLAPFSIKRFANPMTNHPSVQAVDQY</sequence>
<evidence type="ECO:0000256" key="1">
    <source>
        <dbReference type="ARBA" id="ARBA00023002"/>
    </source>
</evidence>
<keyword evidence="1" id="KW-0560">Oxidoreductase</keyword>
<dbReference type="Gene3D" id="3.30.9.10">
    <property type="entry name" value="D-Amino Acid Oxidase, subunit A, domain 2"/>
    <property type="match status" value="1"/>
</dbReference>
<dbReference type="Proteomes" id="UP000022611">
    <property type="component" value="Unassembled WGS sequence"/>
</dbReference>
<feature type="domain" description="FAD dependent oxidoreductase" evidence="2">
    <location>
        <begin position="14"/>
        <end position="93"/>
    </location>
</feature>
<evidence type="ECO:0000259" key="2">
    <source>
        <dbReference type="Pfam" id="PF01266"/>
    </source>
</evidence>
<dbReference type="SUPFAM" id="SSF51905">
    <property type="entry name" value="FAD/NAD(P)-binding domain"/>
    <property type="match status" value="1"/>
</dbReference>
<evidence type="ECO:0000313" key="3">
    <source>
        <dbReference type="EMBL" id="EXF96305.1"/>
    </source>
</evidence>
<name>A0A010SU90_PSEFL</name>
<dbReference type="eggNOG" id="COG0665">
    <property type="taxonomic scope" value="Bacteria"/>
</dbReference>
<evidence type="ECO:0000313" key="4">
    <source>
        <dbReference type="Proteomes" id="UP000022611"/>
    </source>
</evidence>
<dbReference type="GO" id="GO:0016491">
    <property type="term" value="F:oxidoreductase activity"/>
    <property type="evidence" value="ECO:0007669"/>
    <property type="project" value="UniProtKB-KW"/>
</dbReference>